<comment type="caution">
    <text evidence="1">The sequence shown here is derived from an EMBL/GenBank/DDBJ whole genome shotgun (WGS) entry which is preliminary data.</text>
</comment>
<dbReference type="Proteomes" id="UP000291301">
    <property type="component" value="Unassembled WGS sequence"/>
</dbReference>
<accession>A0A4R0PIX7</accession>
<organism evidence="1 2">
    <name type="scientific">Oricola cellulosilytica</name>
    <dbReference type="NCBI Taxonomy" id="1429082"/>
    <lineage>
        <taxon>Bacteria</taxon>
        <taxon>Pseudomonadati</taxon>
        <taxon>Pseudomonadota</taxon>
        <taxon>Alphaproteobacteria</taxon>
        <taxon>Hyphomicrobiales</taxon>
        <taxon>Ahrensiaceae</taxon>
        <taxon>Oricola</taxon>
    </lineage>
</organism>
<name>A0A4R0PIX7_9HYPH</name>
<dbReference type="RefSeq" id="WP_131565613.1">
    <property type="nucleotide sequence ID" value="NZ_JAINFK010000001.1"/>
</dbReference>
<dbReference type="EMBL" id="SJST01000001">
    <property type="protein sequence ID" value="TCD16604.1"/>
    <property type="molecule type" value="Genomic_DNA"/>
</dbReference>
<gene>
    <name evidence="1" type="ORF">E0D97_04090</name>
</gene>
<evidence type="ECO:0000313" key="2">
    <source>
        <dbReference type="Proteomes" id="UP000291301"/>
    </source>
</evidence>
<reference evidence="1 2" key="1">
    <citation type="journal article" date="2015" name="Antonie Van Leeuwenhoek">
        <title>Oricola cellulosilytica gen. nov., sp. nov., a cellulose-degrading bacterium of the family Phyllobacteriaceae isolated from surface seashore water, and emended descriptions of Mesorhizobium loti and Phyllobacterium myrsinacearum.</title>
        <authorList>
            <person name="Hameed A."/>
            <person name="Shahina M."/>
            <person name="Lai W.A."/>
            <person name="Lin S.Y."/>
            <person name="Young L.S."/>
            <person name="Liu Y.C."/>
            <person name="Hsu Y.H."/>
            <person name="Young C.C."/>
        </authorList>
    </citation>
    <scope>NUCLEOTIDE SEQUENCE [LARGE SCALE GENOMIC DNA]</scope>
    <source>
        <strain evidence="1 2">KCTC 52183</strain>
    </source>
</reference>
<dbReference type="AlphaFoldDB" id="A0A4R0PIX7"/>
<keyword evidence="2" id="KW-1185">Reference proteome</keyword>
<proteinExistence type="predicted"/>
<sequence length="63" mass="6590">MADEANLREAAIKAQRDLISEQALAKVATSDVAITILTGGESQPADPVAEDITAIAAGYRKSY</sequence>
<protein>
    <submittedName>
        <fullName evidence="1">Uncharacterized protein</fullName>
    </submittedName>
</protein>
<evidence type="ECO:0000313" key="1">
    <source>
        <dbReference type="EMBL" id="TCD16604.1"/>
    </source>
</evidence>